<dbReference type="Proteomes" id="UP000307808">
    <property type="component" value="Unassembled WGS sequence"/>
</dbReference>
<keyword evidence="2" id="KW-1185">Reference proteome</keyword>
<dbReference type="AlphaFoldDB" id="A0A4U2YMN9"/>
<protein>
    <submittedName>
        <fullName evidence="1">Uncharacterized protein</fullName>
    </submittedName>
</protein>
<name>A0A4U2YMN9_9ACTN</name>
<dbReference type="RefSeq" id="WP_137065798.1">
    <property type="nucleotide sequence ID" value="NZ_CP040748.1"/>
</dbReference>
<gene>
    <name evidence="1" type="ORF">FC770_09100</name>
</gene>
<evidence type="ECO:0000313" key="2">
    <source>
        <dbReference type="Proteomes" id="UP000307808"/>
    </source>
</evidence>
<proteinExistence type="predicted"/>
<evidence type="ECO:0000313" key="1">
    <source>
        <dbReference type="EMBL" id="TKI62529.1"/>
    </source>
</evidence>
<sequence length="416" mass="43947">MDSDIELVSDGDGLAVIGDPAAIERFLADEGLQSKALALPRVSTVVGGSAAGLQAGSQIAESSGRWVKLTAESAAQVKKYGLTPTGTPGVDHAMLGARGNIKGWIQIAKGPGSIAANPAILAGGAGVMAQLALQQTMSEVTDYLVKIDAKLDDVLRAQKNAVVAPMIGVGLQLEEAMTIREHVGRVNEVTWSKIQATSGTVADTQAYALLQLDALASKFEQKSKVGDLTKVTKEIAPKVREWLAVLARCFQLLDAIAVLELDRVLETAPEDADGYRTGIRAARMERREAISRSTGRLLGRLGEAVAIANAKVLTHPSASPAIVQISDRTADAVDEFHQLLGIEEAWEDPETRLWGMAATEVKVKAVAAGVGGVGAVKRFSSETGGRAREARGRIANRVAERSGTWRSRDDESDGID</sequence>
<reference evidence="1 2" key="1">
    <citation type="submission" date="2019-04" db="EMBL/GenBank/DDBJ databases">
        <authorList>
            <person name="Dong K."/>
        </authorList>
    </citation>
    <scope>NUCLEOTIDE SEQUENCE [LARGE SCALE GENOMIC DNA]</scope>
    <source>
        <strain evidence="2">dk3543</strain>
    </source>
</reference>
<comment type="caution">
    <text evidence="1">The sequence shown here is derived from an EMBL/GenBank/DDBJ whole genome shotgun (WGS) entry which is preliminary data.</text>
</comment>
<organism evidence="1 2">
    <name type="scientific">Nocardioides jishulii</name>
    <dbReference type="NCBI Taxonomy" id="2575440"/>
    <lineage>
        <taxon>Bacteria</taxon>
        <taxon>Bacillati</taxon>
        <taxon>Actinomycetota</taxon>
        <taxon>Actinomycetes</taxon>
        <taxon>Propionibacteriales</taxon>
        <taxon>Nocardioidaceae</taxon>
        <taxon>Nocardioides</taxon>
    </lineage>
</organism>
<dbReference type="OrthoDB" id="4391631at2"/>
<accession>A0A4U2YMN9</accession>
<dbReference type="EMBL" id="SZPY01000002">
    <property type="protein sequence ID" value="TKI62529.1"/>
    <property type="molecule type" value="Genomic_DNA"/>
</dbReference>